<sequence length="245" mass="27622">MFCVQEKERADTFASDKDPLSITQTPTDSDDSDEPAAKRIKYSPLNLQVYQIPAFNTPKSLSIYPTNTLPNFVNNPLNLANPLSFATKPQNGESLVKNLHHRYSLPAKLTITPVVNGEVVRYKKNGEVAKKRGPPKGYKRKPKAEKLEFSQSFNGGLQTQNTILSSLLAANNTSITGVSIQPVQPPPPQPEIKLPEGTELVELLLDPEDWFPTEPYKMVFSRKKNPKWKNFPYQCEHCFKVSYFL</sequence>
<name>A0A2W1BEC6_HELAM</name>
<gene>
    <name evidence="2" type="primary">HaOG209482</name>
    <name evidence="2" type="ORF">B5X24_HaOG209482</name>
</gene>
<proteinExistence type="predicted"/>
<dbReference type="Proteomes" id="UP000249218">
    <property type="component" value="Unassembled WGS sequence"/>
</dbReference>
<keyword evidence="3" id="KW-1185">Reference proteome</keyword>
<dbReference type="EMBL" id="KZ150102">
    <property type="protein sequence ID" value="PZC73502.1"/>
    <property type="molecule type" value="Genomic_DNA"/>
</dbReference>
<dbReference type="OrthoDB" id="7472934at2759"/>
<evidence type="ECO:0000313" key="2">
    <source>
        <dbReference type="EMBL" id="PZC73502.1"/>
    </source>
</evidence>
<protein>
    <submittedName>
        <fullName evidence="2">Uncharacterized protein</fullName>
    </submittedName>
</protein>
<feature type="region of interest" description="Disordered" evidence="1">
    <location>
        <begin position="1"/>
        <end position="36"/>
    </location>
</feature>
<reference evidence="2 3" key="1">
    <citation type="journal article" date="2017" name="BMC Biol.">
        <title>Genomic innovations, transcriptional plasticity and gene loss underlying the evolution and divergence of two highly polyphagous and invasive Helicoverpa pest species.</title>
        <authorList>
            <person name="Pearce S.L."/>
            <person name="Clarke D.F."/>
            <person name="East P.D."/>
            <person name="Elfekih S."/>
            <person name="Gordon K.H."/>
            <person name="Jermiin L.S."/>
            <person name="McGaughran A."/>
            <person name="Oakeshott J.G."/>
            <person name="Papanikolaou A."/>
            <person name="Perera O.P."/>
            <person name="Rane R.V."/>
            <person name="Richards S."/>
            <person name="Tay W.T."/>
            <person name="Walsh T.K."/>
            <person name="Anderson A."/>
            <person name="Anderson C.J."/>
            <person name="Asgari S."/>
            <person name="Board P.G."/>
            <person name="Bretschneider A."/>
            <person name="Campbell P.M."/>
            <person name="Chertemps T."/>
            <person name="Christeller J.T."/>
            <person name="Coppin C.W."/>
            <person name="Downes S.J."/>
            <person name="Duan G."/>
            <person name="Farnsworth C.A."/>
            <person name="Good R.T."/>
            <person name="Han L.B."/>
            <person name="Han Y.C."/>
            <person name="Hatje K."/>
            <person name="Horne I."/>
            <person name="Huang Y.P."/>
            <person name="Hughes D.S."/>
            <person name="Jacquin-Joly E."/>
            <person name="James W."/>
            <person name="Jhangiani S."/>
            <person name="Kollmar M."/>
            <person name="Kuwar S.S."/>
            <person name="Li S."/>
            <person name="Liu N.Y."/>
            <person name="Maibeche M.T."/>
            <person name="Miller J.R."/>
            <person name="Montagne N."/>
            <person name="Perry T."/>
            <person name="Qu J."/>
            <person name="Song S.V."/>
            <person name="Sutton G.G."/>
            <person name="Vogel H."/>
            <person name="Walenz B.P."/>
            <person name="Xu W."/>
            <person name="Zhang H.J."/>
            <person name="Zou Z."/>
            <person name="Batterham P."/>
            <person name="Edwards O.R."/>
            <person name="Feyereisen R."/>
            <person name="Gibbs R.A."/>
            <person name="Heckel D.G."/>
            <person name="McGrath A."/>
            <person name="Robin C."/>
            <person name="Scherer S.E."/>
            <person name="Worley K.C."/>
            <person name="Wu Y.D."/>
        </authorList>
    </citation>
    <scope>NUCLEOTIDE SEQUENCE [LARGE SCALE GENOMIC DNA]</scope>
    <source>
        <strain evidence="2">Harm_GR_Male_#8</strain>
        <tissue evidence="2">Whole organism</tissue>
    </source>
</reference>
<accession>A0A2W1BEC6</accession>
<evidence type="ECO:0000256" key="1">
    <source>
        <dbReference type="SAM" id="MobiDB-lite"/>
    </source>
</evidence>
<dbReference type="AlphaFoldDB" id="A0A2W1BEC6"/>
<organism evidence="2 3">
    <name type="scientific">Helicoverpa armigera</name>
    <name type="common">Cotton bollworm</name>
    <name type="synonym">Heliothis armigera</name>
    <dbReference type="NCBI Taxonomy" id="29058"/>
    <lineage>
        <taxon>Eukaryota</taxon>
        <taxon>Metazoa</taxon>
        <taxon>Ecdysozoa</taxon>
        <taxon>Arthropoda</taxon>
        <taxon>Hexapoda</taxon>
        <taxon>Insecta</taxon>
        <taxon>Pterygota</taxon>
        <taxon>Neoptera</taxon>
        <taxon>Endopterygota</taxon>
        <taxon>Lepidoptera</taxon>
        <taxon>Glossata</taxon>
        <taxon>Ditrysia</taxon>
        <taxon>Noctuoidea</taxon>
        <taxon>Noctuidae</taxon>
        <taxon>Heliothinae</taxon>
        <taxon>Helicoverpa</taxon>
    </lineage>
</organism>
<evidence type="ECO:0000313" key="3">
    <source>
        <dbReference type="Proteomes" id="UP000249218"/>
    </source>
</evidence>
<feature type="compositionally biased region" description="Basic and acidic residues" evidence="1">
    <location>
        <begin position="1"/>
        <end position="19"/>
    </location>
</feature>